<dbReference type="Proteomes" id="UP000236165">
    <property type="component" value="Unassembled WGS sequence"/>
</dbReference>
<sequence length="63" mass="7572">MIEKLKSILGKEYVVKEEQLGIEVYRLTNYGVNQETYIKIKNYVNTWTLYEVQRGESFEICEF</sequence>
<comment type="caution">
    <text evidence="1">The sequence shown here is derived from an EMBL/GenBank/DDBJ whole genome shotgun (WGS) entry which is preliminary data.</text>
</comment>
<accession>A0AAP8GR38</accession>
<reference evidence="1 2" key="1">
    <citation type="submission" date="2016-10" db="EMBL/GenBank/DDBJ databases">
        <title>Genome Sequence of Bacillus weihenstephanensis GM6LP.</title>
        <authorList>
            <person name="Poehlein A."/>
            <person name="Wemheuer F."/>
            <person name="Hollensteiner J."/>
            <person name="Wemheuer B."/>
        </authorList>
    </citation>
    <scope>NUCLEOTIDE SEQUENCE [LARGE SCALE GENOMIC DNA]</scope>
    <source>
        <strain evidence="1 2">GM6LP</strain>
    </source>
</reference>
<dbReference type="EMBL" id="MKZQ01000086">
    <property type="protein sequence ID" value="PJN61396.1"/>
    <property type="molecule type" value="Genomic_DNA"/>
</dbReference>
<evidence type="ECO:0000313" key="2">
    <source>
        <dbReference type="Proteomes" id="UP000236165"/>
    </source>
</evidence>
<dbReference type="AlphaFoldDB" id="A0AAP8GR38"/>
<organism evidence="1 2">
    <name type="scientific">Bacillus mycoides</name>
    <dbReference type="NCBI Taxonomy" id="1405"/>
    <lineage>
        <taxon>Bacteria</taxon>
        <taxon>Bacillati</taxon>
        <taxon>Bacillota</taxon>
        <taxon>Bacilli</taxon>
        <taxon>Bacillales</taxon>
        <taxon>Bacillaceae</taxon>
        <taxon>Bacillus</taxon>
        <taxon>Bacillus cereus group</taxon>
    </lineage>
</organism>
<gene>
    <name evidence="1" type="ORF">BACWE_54930</name>
</gene>
<proteinExistence type="predicted"/>
<protein>
    <submittedName>
        <fullName evidence="1">Uncharacterized protein</fullName>
    </submittedName>
</protein>
<evidence type="ECO:0000313" key="1">
    <source>
        <dbReference type="EMBL" id="PJN61396.1"/>
    </source>
</evidence>
<dbReference type="RefSeq" id="WP_233206297.1">
    <property type="nucleotide sequence ID" value="NZ_MKZP01000046.1"/>
</dbReference>
<name>A0AAP8GR38_BACMY</name>